<dbReference type="Proteomes" id="UP000886998">
    <property type="component" value="Unassembled WGS sequence"/>
</dbReference>
<name>A0A8X6XQN1_9ARAC</name>
<protein>
    <submittedName>
        <fullName evidence="2">Uncharacterized protein</fullName>
    </submittedName>
</protein>
<feature type="compositionally biased region" description="Polar residues" evidence="1">
    <location>
        <begin position="31"/>
        <end position="41"/>
    </location>
</feature>
<feature type="region of interest" description="Disordered" evidence="1">
    <location>
        <begin position="1"/>
        <end position="41"/>
    </location>
</feature>
<sequence>MSLRDLDTGPSNCEDVASETTAPAPSRHPGPTQQSSRARSIELNLNKNNYVKRFPFQRDTENIMELNIRRSQVISEVILPQKRFIAENVFTPLKADELLMQVMRFHTE</sequence>
<dbReference type="AlphaFoldDB" id="A0A8X6XQN1"/>
<evidence type="ECO:0000313" key="2">
    <source>
        <dbReference type="EMBL" id="GFY58100.1"/>
    </source>
</evidence>
<gene>
    <name evidence="2" type="ORF">TNIN_422281</name>
</gene>
<comment type="caution">
    <text evidence="2">The sequence shown here is derived from an EMBL/GenBank/DDBJ whole genome shotgun (WGS) entry which is preliminary data.</text>
</comment>
<dbReference type="OrthoDB" id="6437103at2759"/>
<proteinExistence type="predicted"/>
<evidence type="ECO:0000313" key="3">
    <source>
        <dbReference type="Proteomes" id="UP000886998"/>
    </source>
</evidence>
<organism evidence="2 3">
    <name type="scientific">Trichonephila inaurata madagascariensis</name>
    <dbReference type="NCBI Taxonomy" id="2747483"/>
    <lineage>
        <taxon>Eukaryota</taxon>
        <taxon>Metazoa</taxon>
        <taxon>Ecdysozoa</taxon>
        <taxon>Arthropoda</taxon>
        <taxon>Chelicerata</taxon>
        <taxon>Arachnida</taxon>
        <taxon>Araneae</taxon>
        <taxon>Araneomorphae</taxon>
        <taxon>Entelegynae</taxon>
        <taxon>Araneoidea</taxon>
        <taxon>Nephilidae</taxon>
        <taxon>Trichonephila</taxon>
        <taxon>Trichonephila inaurata</taxon>
    </lineage>
</organism>
<reference evidence="2" key="1">
    <citation type="submission" date="2020-08" db="EMBL/GenBank/DDBJ databases">
        <title>Multicomponent nature underlies the extraordinary mechanical properties of spider dragline silk.</title>
        <authorList>
            <person name="Kono N."/>
            <person name="Nakamura H."/>
            <person name="Mori M."/>
            <person name="Yoshida Y."/>
            <person name="Ohtoshi R."/>
            <person name="Malay A.D."/>
            <person name="Moran D.A.P."/>
            <person name="Tomita M."/>
            <person name="Numata K."/>
            <person name="Arakawa K."/>
        </authorList>
    </citation>
    <scope>NUCLEOTIDE SEQUENCE</scope>
</reference>
<dbReference type="EMBL" id="BMAV01011913">
    <property type="protein sequence ID" value="GFY58100.1"/>
    <property type="molecule type" value="Genomic_DNA"/>
</dbReference>
<accession>A0A8X6XQN1</accession>
<evidence type="ECO:0000256" key="1">
    <source>
        <dbReference type="SAM" id="MobiDB-lite"/>
    </source>
</evidence>
<keyword evidence="3" id="KW-1185">Reference proteome</keyword>